<name>A0A1Q3A2E6_ZYGRO</name>
<reference evidence="2 3" key="1">
    <citation type="submission" date="2016-08" db="EMBL/GenBank/DDBJ databases">
        <title>Draft genome sequence of allopolyploid Zygosaccharomyces rouxii.</title>
        <authorList>
            <person name="Watanabe J."/>
            <person name="Uehara K."/>
            <person name="Mogi Y."/>
            <person name="Tsukioka Y."/>
        </authorList>
    </citation>
    <scope>NUCLEOTIDE SEQUENCE [LARGE SCALE GENOMIC DNA]</scope>
    <source>
        <strain evidence="2 3">NBRC 110957</strain>
    </source>
</reference>
<keyword evidence="1" id="KW-1133">Transmembrane helix</keyword>
<dbReference type="AlphaFoldDB" id="A0A1Q3A2E6"/>
<dbReference type="Proteomes" id="UP000187013">
    <property type="component" value="Unassembled WGS sequence"/>
</dbReference>
<sequence length="92" mass="10768">MNYLGRPCILEFLESRFYGGRSYHLSCWYTKKEFGLSKYPQSRFMLRIKVSDVCFFITGAIALAAVPPAYFILTRQITKLFHLKTRILVYGD</sequence>
<dbReference type="EMBL" id="BDGX01000018">
    <property type="protein sequence ID" value="GAV49770.1"/>
    <property type="molecule type" value="Genomic_DNA"/>
</dbReference>
<evidence type="ECO:0000313" key="2">
    <source>
        <dbReference type="EMBL" id="GAV49770.1"/>
    </source>
</evidence>
<comment type="caution">
    <text evidence="2">The sequence shown here is derived from an EMBL/GenBank/DDBJ whole genome shotgun (WGS) entry which is preliminary data.</text>
</comment>
<proteinExistence type="predicted"/>
<organism evidence="2 3">
    <name type="scientific">Zygosaccharomyces rouxii</name>
    <dbReference type="NCBI Taxonomy" id="4956"/>
    <lineage>
        <taxon>Eukaryota</taxon>
        <taxon>Fungi</taxon>
        <taxon>Dikarya</taxon>
        <taxon>Ascomycota</taxon>
        <taxon>Saccharomycotina</taxon>
        <taxon>Saccharomycetes</taxon>
        <taxon>Saccharomycetales</taxon>
        <taxon>Saccharomycetaceae</taxon>
        <taxon>Zygosaccharomyces</taxon>
    </lineage>
</organism>
<accession>A0A1Q3A2E6</accession>
<keyword evidence="1" id="KW-0472">Membrane</keyword>
<protein>
    <submittedName>
        <fullName evidence="2">Uncharacterized protein</fullName>
    </submittedName>
</protein>
<evidence type="ECO:0000313" key="3">
    <source>
        <dbReference type="Proteomes" id="UP000187013"/>
    </source>
</evidence>
<feature type="transmembrane region" description="Helical" evidence="1">
    <location>
        <begin position="53"/>
        <end position="73"/>
    </location>
</feature>
<gene>
    <name evidence="2" type="ORF">ZYGR_0R00110</name>
</gene>
<evidence type="ECO:0000256" key="1">
    <source>
        <dbReference type="SAM" id="Phobius"/>
    </source>
</evidence>
<keyword evidence="1" id="KW-0812">Transmembrane</keyword>